<feature type="region of interest" description="Disordered" evidence="1">
    <location>
        <begin position="362"/>
        <end position="394"/>
    </location>
</feature>
<reference evidence="3 4" key="1">
    <citation type="submission" date="2020-06" db="EMBL/GenBank/DDBJ databases">
        <authorList>
            <person name="Li R."/>
            <person name="Bekaert M."/>
        </authorList>
    </citation>
    <scope>NUCLEOTIDE SEQUENCE [LARGE SCALE GENOMIC DNA]</scope>
    <source>
        <strain evidence="4">wild</strain>
    </source>
</reference>
<evidence type="ECO:0000259" key="2">
    <source>
        <dbReference type="Pfam" id="PF17921"/>
    </source>
</evidence>
<dbReference type="OrthoDB" id="5973968at2759"/>
<evidence type="ECO:0000256" key="1">
    <source>
        <dbReference type="SAM" id="MobiDB-lite"/>
    </source>
</evidence>
<name>A0A6J8EGY5_MYTCO</name>
<sequence length="514" mass="59133">MRWDAKSDILTFAKQNEDRIDIDNSQATKREVLRKSSSIYDPLGILGPVTKLLRVTCYVLKFVNECKSKRPYNLRKNARHEKHITKDEIDRATRIWIIDIQNEKFSSEKEQLANPSQNKNLPLVRQLLLFIDTEGVIRCAGRIHNSQLDDSAKFLVLLPKKNQFTDLIILNAHLQMLHSGAGQTITPIRQSYWITSIRQCVNHIVQKCVKCRKVTGKAFPQQISPPLPKDRVTDMIPFTTTGVDFAGPLFVKENGLVRNRIFACSHIACIRAVHLELVTDMTIESLKLAFRRFVRNEHSNQLEIYSKAAPWYGGWWERLVGITKTTLKKSARNQVNSDVLRTTLIEIERVINDRPITYVSSDIRDPEPLTPSHLLQGRRLSQENNPDSEDNNSNFDFTEANKCYNHKVTLIEHFEKRWRMEYLTGLREFHRVAGDQSAHVKVGSVVPNHGQFTENDVETSNLEDVINGMMGSESSQTSYIQWTDYNEANCETGATGNMNCNWLKCFQYPFLNHT</sequence>
<dbReference type="PANTHER" id="PTHR47331:SF2">
    <property type="match status" value="1"/>
</dbReference>
<dbReference type="GO" id="GO:0003676">
    <property type="term" value="F:nucleic acid binding"/>
    <property type="evidence" value="ECO:0007669"/>
    <property type="project" value="InterPro"/>
</dbReference>
<dbReference type="AlphaFoldDB" id="A0A6J8EGY5"/>
<protein>
    <recommendedName>
        <fullName evidence="2">Integrase zinc-binding domain-containing protein</fullName>
    </recommendedName>
</protein>
<dbReference type="PANTHER" id="PTHR47331">
    <property type="entry name" value="PHD-TYPE DOMAIN-CONTAINING PROTEIN"/>
    <property type="match status" value="1"/>
</dbReference>
<evidence type="ECO:0000313" key="4">
    <source>
        <dbReference type="Proteomes" id="UP000507470"/>
    </source>
</evidence>
<dbReference type="InterPro" id="IPR036397">
    <property type="entry name" value="RNaseH_sf"/>
</dbReference>
<evidence type="ECO:0000313" key="3">
    <source>
        <dbReference type="EMBL" id="CAC5419884.1"/>
    </source>
</evidence>
<keyword evidence="4" id="KW-1185">Reference proteome</keyword>
<dbReference type="Gene3D" id="1.10.340.70">
    <property type="match status" value="1"/>
</dbReference>
<proteinExistence type="predicted"/>
<dbReference type="EMBL" id="CACVKT020009053">
    <property type="protein sequence ID" value="CAC5419884.1"/>
    <property type="molecule type" value="Genomic_DNA"/>
</dbReference>
<accession>A0A6J8EGY5</accession>
<organism evidence="3 4">
    <name type="scientific">Mytilus coruscus</name>
    <name type="common">Sea mussel</name>
    <dbReference type="NCBI Taxonomy" id="42192"/>
    <lineage>
        <taxon>Eukaryota</taxon>
        <taxon>Metazoa</taxon>
        <taxon>Spiralia</taxon>
        <taxon>Lophotrochozoa</taxon>
        <taxon>Mollusca</taxon>
        <taxon>Bivalvia</taxon>
        <taxon>Autobranchia</taxon>
        <taxon>Pteriomorphia</taxon>
        <taxon>Mytilida</taxon>
        <taxon>Mytiloidea</taxon>
        <taxon>Mytilidae</taxon>
        <taxon>Mytilinae</taxon>
        <taxon>Mytilus</taxon>
    </lineage>
</organism>
<dbReference type="Gene3D" id="3.30.420.10">
    <property type="entry name" value="Ribonuclease H-like superfamily/Ribonuclease H"/>
    <property type="match status" value="1"/>
</dbReference>
<gene>
    <name evidence="3" type="ORF">MCOR_52165</name>
</gene>
<dbReference type="Pfam" id="PF17921">
    <property type="entry name" value="Integrase_H2C2"/>
    <property type="match status" value="1"/>
</dbReference>
<dbReference type="Proteomes" id="UP000507470">
    <property type="component" value="Unassembled WGS sequence"/>
</dbReference>
<feature type="domain" description="Integrase zinc-binding" evidence="2">
    <location>
        <begin position="163"/>
        <end position="214"/>
    </location>
</feature>
<dbReference type="InterPro" id="IPR041588">
    <property type="entry name" value="Integrase_H2C2"/>
</dbReference>